<feature type="domain" description="NAD-dependent epimerase/dehydratase" evidence="1">
    <location>
        <begin position="4"/>
        <end position="181"/>
    </location>
</feature>
<dbReference type="EMBL" id="CAJHOF010000009">
    <property type="protein sequence ID" value="CAD7288754.1"/>
    <property type="molecule type" value="Genomic_DNA"/>
</dbReference>
<comment type="caution">
    <text evidence="2">The sequence shown here is derived from an EMBL/GenBank/DDBJ whole genome shotgun (WGS) entry which is preliminary data.</text>
</comment>
<reference evidence="2 3" key="1">
    <citation type="submission" date="2020-11" db="EMBL/GenBank/DDBJ databases">
        <authorList>
            <person name="Peeters C."/>
        </authorList>
    </citation>
    <scope>NUCLEOTIDE SEQUENCE [LARGE SCALE GENOMIC DNA]</scope>
    <source>
        <strain evidence="2 3">LMG 7974</strain>
    </source>
</reference>
<dbReference type="Proteomes" id="UP000789803">
    <property type="component" value="Unassembled WGS sequence"/>
</dbReference>
<dbReference type="PANTHER" id="PTHR48079">
    <property type="entry name" value="PROTEIN YEEZ"/>
    <property type="match status" value="1"/>
</dbReference>
<accession>A0ABM8Q7I8</accession>
<dbReference type="InterPro" id="IPR051783">
    <property type="entry name" value="NAD(P)-dependent_oxidoreduct"/>
</dbReference>
<organism evidence="2 3">
    <name type="scientific">Campylobacter majalis</name>
    <dbReference type="NCBI Taxonomy" id="2790656"/>
    <lineage>
        <taxon>Bacteria</taxon>
        <taxon>Pseudomonadati</taxon>
        <taxon>Campylobacterota</taxon>
        <taxon>Epsilonproteobacteria</taxon>
        <taxon>Campylobacterales</taxon>
        <taxon>Campylobacteraceae</taxon>
        <taxon>Campylobacter</taxon>
    </lineage>
</organism>
<dbReference type="InterPro" id="IPR036291">
    <property type="entry name" value="NAD(P)-bd_dom_sf"/>
</dbReference>
<dbReference type="InterPro" id="IPR001509">
    <property type="entry name" value="Epimerase_deHydtase"/>
</dbReference>
<evidence type="ECO:0000313" key="3">
    <source>
        <dbReference type="Proteomes" id="UP000789803"/>
    </source>
</evidence>
<protein>
    <recommendedName>
        <fullName evidence="1">NAD-dependent epimerase/dehydratase domain-containing protein</fullName>
    </recommendedName>
</protein>
<name>A0ABM8Q7I8_9BACT</name>
<dbReference type="Gene3D" id="3.40.50.720">
    <property type="entry name" value="NAD(P)-binding Rossmann-like Domain"/>
    <property type="match status" value="1"/>
</dbReference>
<proteinExistence type="predicted"/>
<dbReference type="RefSeq" id="WP_229932937.1">
    <property type="nucleotide sequence ID" value="NZ_CAJHOF010000009.1"/>
</dbReference>
<dbReference type="SUPFAM" id="SSF51735">
    <property type="entry name" value="NAD(P)-binding Rossmann-fold domains"/>
    <property type="match status" value="1"/>
</dbReference>
<evidence type="ECO:0000313" key="2">
    <source>
        <dbReference type="EMBL" id="CAD7288754.1"/>
    </source>
</evidence>
<gene>
    <name evidence="2" type="ORF">LMG7974_01136</name>
</gene>
<sequence>MKKVFLAGASGVIGIRVAKMLVELGYEVYGTTRSQSKAQMLEQIGIKPVVLDVFDTQKLKEEMKKASCEILMHQLTDLPDGLDYAGKMDEVLARNARIRTEGTRNLIEAAKQSGVKTIIAQSLGFIYEPGDMPYTEQSQLLNFNDTTYGETSRAVASLEEQVLGSGMCAIVLRNGLIYGEGTGFDIPFKGYASVHVDAAAKAVVLALQCKQNEIFNIVDTDNITSNDKAKTILGWDENFRI</sequence>
<dbReference type="PANTHER" id="PTHR48079:SF6">
    <property type="entry name" value="NAD(P)-BINDING DOMAIN-CONTAINING PROTEIN-RELATED"/>
    <property type="match status" value="1"/>
</dbReference>
<keyword evidence="3" id="KW-1185">Reference proteome</keyword>
<dbReference type="Pfam" id="PF01370">
    <property type="entry name" value="Epimerase"/>
    <property type="match status" value="1"/>
</dbReference>
<evidence type="ECO:0000259" key="1">
    <source>
        <dbReference type="Pfam" id="PF01370"/>
    </source>
</evidence>